<accession>M6RKJ8</accession>
<dbReference type="Proteomes" id="UP000012092">
    <property type="component" value="Unassembled WGS sequence"/>
</dbReference>
<evidence type="ECO:0000313" key="1">
    <source>
        <dbReference type="EMBL" id="EMO05124.1"/>
    </source>
</evidence>
<name>M6RKJ8_LEPIR</name>
<proteinExistence type="predicted"/>
<gene>
    <name evidence="1" type="ORF">LEP1GSC116_0380</name>
</gene>
<comment type="caution">
    <text evidence="1">The sequence shown here is derived from an EMBL/GenBank/DDBJ whole genome shotgun (WGS) entry which is preliminary data.</text>
</comment>
<organism evidence="1 2">
    <name type="scientific">Leptospira interrogans serovar Icterohaemorrhagiae str. Verdun HP</name>
    <dbReference type="NCBI Taxonomy" id="1049910"/>
    <lineage>
        <taxon>Bacteria</taxon>
        <taxon>Pseudomonadati</taxon>
        <taxon>Spirochaetota</taxon>
        <taxon>Spirochaetia</taxon>
        <taxon>Leptospirales</taxon>
        <taxon>Leptospiraceae</taxon>
        <taxon>Leptospira</taxon>
    </lineage>
</organism>
<dbReference type="EMBL" id="AHNZ02000511">
    <property type="protein sequence ID" value="EMO05124.1"/>
    <property type="molecule type" value="Genomic_DNA"/>
</dbReference>
<evidence type="ECO:0000313" key="2">
    <source>
        <dbReference type="Proteomes" id="UP000012092"/>
    </source>
</evidence>
<sequence length="65" mass="7640">MKLNTNRFESYWRQIGILDIYFCIVMSKVYSETSKKDLIYSLGFTSLSDVKLNPLFCLIIPILQQ</sequence>
<protein>
    <submittedName>
        <fullName evidence="1">Uncharacterized protein</fullName>
    </submittedName>
</protein>
<reference evidence="1 2" key="1">
    <citation type="submission" date="2013-01" db="EMBL/GenBank/DDBJ databases">
        <authorList>
            <person name="Harkins D.M."/>
            <person name="Durkin A.S."/>
            <person name="Brinkac L.M."/>
            <person name="Haft D.H."/>
            <person name="Selengut J.D."/>
            <person name="Sanka R."/>
            <person name="DePew J."/>
            <person name="Purushe J."/>
            <person name="Picardeau M."/>
            <person name="Werts C."/>
            <person name="Goarant C."/>
            <person name="Vinetz J.M."/>
            <person name="Sutton G.G."/>
            <person name="Nierman W.C."/>
            <person name="Fouts D.E."/>
        </authorList>
    </citation>
    <scope>NUCLEOTIDE SEQUENCE [LARGE SCALE GENOMIC DNA]</scope>
    <source>
        <strain evidence="1 2">Verdun HP</strain>
    </source>
</reference>
<dbReference type="AlphaFoldDB" id="M6RKJ8"/>